<evidence type="ECO:0000256" key="13">
    <source>
        <dbReference type="PIRNR" id="PIRNR002811"/>
    </source>
</evidence>
<evidence type="ECO:0000256" key="2">
    <source>
        <dbReference type="ARBA" id="ARBA00022515"/>
    </source>
</evidence>
<comment type="domain">
    <text evidence="12">Contains an N-terminal zinc-binding domain, a central core domain that contains the primase activity, and a C-terminal DnaB-binding domain.</text>
</comment>
<dbReference type="AlphaFoldDB" id="A0A0S3QRH9"/>
<sequence>MGLDAYIDEIKARLDIVDVVSTYIPLKRVGRNYVGLCPFHIEKDPSFTVSPDKQIFYCFGCGMGGDAIKFIQLMDGIEFPEAVKKAAEMAGVEIDFSSHAKVEVQEKSRLKQLHSLVAEAYTSFLKADVGKRAREYLKNRGISAVWWEFFKIGYAPSGIDLSQMLLKRGFTRDELERSGLFSYKNGKFYSRFFDRVMIPILDAKGDVVAFGGRIIDRGEPKYLNSPETPIFSKGKILFGLPQARSYIRERQRAIVVEGYMDVISMHVAGFQETVASLGTAFTVDQAKMLSRLTRDVYLLYDGDEAGKKAAFRASKIFYSIGLEAKVVVLPGGMDPDDFIREKGSDSLERLLEEAKPAVDIVLEDFRDGSFSRKVLVDRVLELLEETRDPIVVDSVLGYVSDRINVPFEDLKTAYEARISPKSRRANKEKPLPRREIKWERELLIAFLRDRELWGQWKDRIYPDCFEDPVVKSLIDKLLHYEDVAQFSHELKSGEMALVGKAFFENCKVDVDGVLVLLEKRLKKRELEELKKRISELKERNTGEYKQLVTAYMERLRQIKS</sequence>
<dbReference type="Pfam" id="PF01807">
    <property type="entry name" value="Zn_ribbon_DnaG"/>
    <property type="match status" value="1"/>
</dbReference>
<dbReference type="RefSeq" id="WP_068548717.1">
    <property type="nucleotide sequence ID" value="NZ_AP013035.1"/>
</dbReference>
<dbReference type="SMART" id="SM00400">
    <property type="entry name" value="ZnF_CHCC"/>
    <property type="match status" value="1"/>
</dbReference>
<dbReference type="Proteomes" id="UP000063234">
    <property type="component" value="Chromosome"/>
</dbReference>
<dbReference type="FunFam" id="3.90.580.10:FF:000001">
    <property type="entry name" value="DNA primase"/>
    <property type="match status" value="1"/>
</dbReference>
<dbReference type="GO" id="GO:1990077">
    <property type="term" value="C:primosome complex"/>
    <property type="evidence" value="ECO:0007669"/>
    <property type="project" value="UniProtKB-KW"/>
</dbReference>
<evidence type="ECO:0000256" key="11">
    <source>
        <dbReference type="ARBA" id="ARBA00023163"/>
    </source>
</evidence>
<dbReference type="FunFam" id="3.40.1360.10:FF:000002">
    <property type="entry name" value="DNA primase"/>
    <property type="match status" value="1"/>
</dbReference>
<dbReference type="SUPFAM" id="SSF56731">
    <property type="entry name" value="DNA primase core"/>
    <property type="match status" value="1"/>
</dbReference>
<evidence type="ECO:0000256" key="3">
    <source>
        <dbReference type="ARBA" id="ARBA00022679"/>
    </source>
</evidence>
<evidence type="ECO:0000313" key="18">
    <source>
        <dbReference type="Proteomes" id="UP000063234"/>
    </source>
</evidence>
<feature type="coiled-coil region" evidence="15">
    <location>
        <begin position="519"/>
        <end position="546"/>
    </location>
</feature>
<keyword evidence="18" id="KW-1185">Reference proteome</keyword>
<evidence type="ECO:0000256" key="9">
    <source>
        <dbReference type="ARBA" id="ARBA00022842"/>
    </source>
</evidence>
<dbReference type="GO" id="GO:0005737">
    <property type="term" value="C:cytoplasm"/>
    <property type="evidence" value="ECO:0007669"/>
    <property type="project" value="TreeGrafter"/>
</dbReference>
<dbReference type="GO" id="GO:0000428">
    <property type="term" value="C:DNA-directed RNA polymerase complex"/>
    <property type="evidence" value="ECO:0007669"/>
    <property type="project" value="UniProtKB-KW"/>
</dbReference>
<dbReference type="Pfam" id="PF08275">
    <property type="entry name" value="DNAG_N"/>
    <property type="match status" value="1"/>
</dbReference>
<evidence type="ECO:0000256" key="10">
    <source>
        <dbReference type="ARBA" id="ARBA00023125"/>
    </source>
</evidence>
<dbReference type="SUPFAM" id="SSF57783">
    <property type="entry name" value="Zinc beta-ribbon"/>
    <property type="match status" value="1"/>
</dbReference>
<dbReference type="GO" id="GO:0008270">
    <property type="term" value="F:zinc ion binding"/>
    <property type="evidence" value="ECO:0007669"/>
    <property type="project" value="UniProtKB-UniRule"/>
</dbReference>
<keyword evidence="11 12" id="KW-0804">Transcription</keyword>
<dbReference type="PATRIC" id="fig|1298851.3.peg.139"/>
<evidence type="ECO:0000256" key="4">
    <source>
        <dbReference type="ARBA" id="ARBA00022695"/>
    </source>
</evidence>
<name>A0A0S3QRH9_THET7</name>
<keyword evidence="1 12" id="KW-0240">DNA-directed RNA polymerase</keyword>
<evidence type="ECO:0000256" key="8">
    <source>
        <dbReference type="ARBA" id="ARBA00022833"/>
    </source>
</evidence>
<evidence type="ECO:0000259" key="16">
    <source>
        <dbReference type="PROSITE" id="PS50880"/>
    </source>
</evidence>
<evidence type="ECO:0000256" key="1">
    <source>
        <dbReference type="ARBA" id="ARBA00022478"/>
    </source>
</evidence>
<keyword evidence="10 12" id="KW-0238">DNA-binding</keyword>
<comment type="function">
    <text evidence="12 13">RNA polymerase that catalyzes the synthesis of short RNA molecules used as primers for DNA polymerase during DNA replication.</text>
</comment>
<dbReference type="GO" id="GO:0006269">
    <property type="term" value="P:DNA replication, synthesis of primer"/>
    <property type="evidence" value="ECO:0007669"/>
    <property type="project" value="UniProtKB-UniRule"/>
</dbReference>
<keyword evidence="3 12" id="KW-0808">Transferase</keyword>
<dbReference type="InterPro" id="IPR006295">
    <property type="entry name" value="DNA_primase_DnaG"/>
</dbReference>
<dbReference type="InterPro" id="IPR034151">
    <property type="entry name" value="TOPRIM_DnaG_bac"/>
</dbReference>
<evidence type="ECO:0000256" key="12">
    <source>
        <dbReference type="HAMAP-Rule" id="MF_00974"/>
    </source>
</evidence>
<gene>
    <name evidence="12 17" type="primary">dnaG</name>
    <name evidence="17" type="ORF">TST_0136</name>
</gene>
<proteinExistence type="inferred from homology"/>
<keyword evidence="15" id="KW-0175">Coiled coil</keyword>
<dbReference type="InterPro" id="IPR030846">
    <property type="entry name" value="DnaG_bac"/>
</dbReference>
<protein>
    <recommendedName>
        <fullName evidence="12 13">DNA primase</fullName>
        <ecNumber evidence="12">2.7.7.101</ecNumber>
    </recommendedName>
</protein>
<dbReference type="PIRSF" id="PIRSF002811">
    <property type="entry name" value="DnaG"/>
    <property type="match status" value="1"/>
</dbReference>
<dbReference type="EMBL" id="AP013035">
    <property type="protein sequence ID" value="BAT70946.1"/>
    <property type="molecule type" value="Genomic_DNA"/>
</dbReference>
<evidence type="ECO:0000256" key="6">
    <source>
        <dbReference type="ARBA" id="ARBA00022723"/>
    </source>
</evidence>
<dbReference type="Gene3D" id="3.40.1360.10">
    <property type="match status" value="1"/>
</dbReference>
<keyword evidence="7 12" id="KW-0863">Zinc-finger</keyword>
<keyword evidence="4 12" id="KW-0548">Nucleotidyltransferase</keyword>
<dbReference type="InterPro" id="IPR037068">
    <property type="entry name" value="DNA_primase_core_N_sf"/>
</dbReference>
<accession>A0A0S3QRH9</accession>
<dbReference type="KEGG" id="ttk:TST_0136"/>
<keyword evidence="2 12" id="KW-0639">Primosome</keyword>
<dbReference type="InterPro" id="IPR002694">
    <property type="entry name" value="Znf_CHC2"/>
</dbReference>
<reference evidence="18" key="1">
    <citation type="journal article" date="2018" name="Science">
        <title>A primordial and reversible TCA cycle in a facultatively chemolithoautotrophic thermophile.</title>
        <authorList>
            <person name="Nunoura T."/>
            <person name="Chikaraishi Y."/>
            <person name="Izaki R."/>
            <person name="Suwa T."/>
            <person name="Sato T."/>
            <person name="Harada T."/>
            <person name="Mori K."/>
            <person name="Kato Y."/>
            <person name="Miyazaki M."/>
            <person name="Shimamura S."/>
            <person name="Yanagawa K."/>
            <person name="Shuto A."/>
            <person name="Ohkouchi N."/>
            <person name="Fujita N."/>
            <person name="Takaki Y."/>
            <person name="Atomi H."/>
            <person name="Takai K."/>
        </authorList>
    </citation>
    <scope>NUCLEOTIDE SEQUENCE [LARGE SCALE GENOMIC DNA]</scope>
    <source>
        <strain evidence="18">DSM 17441 / JCM 13301 / NBRC 103674 / ABI70S6</strain>
    </source>
</reference>
<evidence type="ECO:0000256" key="5">
    <source>
        <dbReference type="ARBA" id="ARBA00022705"/>
    </source>
</evidence>
<dbReference type="PROSITE" id="PS50880">
    <property type="entry name" value="TOPRIM"/>
    <property type="match status" value="1"/>
</dbReference>
<comment type="similarity">
    <text evidence="12 13">Belongs to the DnaG primase family.</text>
</comment>
<dbReference type="EC" id="2.7.7.101" evidence="12"/>
<feature type="domain" description="Toprim" evidence="16">
    <location>
        <begin position="251"/>
        <end position="334"/>
    </location>
</feature>
<evidence type="ECO:0000256" key="7">
    <source>
        <dbReference type="ARBA" id="ARBA00022771"/>
    </source>
</evidence>
<dbReference type="InterPro" id="IPR050219">
    <property type="entry name" value="DnaG_primase"/>
</dbReference>
<dbReference type="NCBIfam" id="TIGR01391">
    <property type="entry name" value="dnaG"/>
    <property type="match status" value="1"/>
</dbReference>
<evidence type="ECO:0000313" key="17">
    <source>
        <dbReference type="EMBL" id="BAT70946.1"/>
    </source>
</evidence>
<dbReference type="InterPro" id="IPR036977">
    <property type="entry name" value="DNA_primase_Znf_CHC2"/>
</dbReference>
<dbReference type="GO" id="GO:0003899">
    <property type="term" value="F:DNA-directed RNA polymerase activity"/>
    <property type="evidence" value="ECO:0007669"/>
    <property type="project" value="UniProtKB-UniRule"/>
</dbReference>
<keyword evidence="6 12" id="KW-0479">Metal-binding</keyword>
<dbReference type="PANTHER" id="PTHR30313:SF2">
    <property type="entry name" value="DNA PRIMASE"/>
    <property type="match status" value="1"/>
</dbReference>
<comment type="subunit">
    <text evidence="12">Monomer. Interacts with DnaB.</text>
</comment>
<dbReference type="PANTHER" id="PTHR30313">
    <property type="entry name" value="DNA PRIMASE"/>
    <property type="match status" value="1"/>
</dbReference>
<keyword evidence="9" id="KW-0460">Magnesium</keyword>
<dbReference type="Pfam" id="PF13155">
    <property type="entry name" value="Toprim_2"/>
    <property type="match status" value="1"/>
</dbReference>
<dbReference type="Gene3D" id="3.90.980.10">
    <property type="entry name" value="DNA primase, catalytic core, N-terminal domain"/>
    <property type="match status" value="1"/>
</dbReference>
<dbReference type="HAMAP" id="MF_00974">
    <property type="entry name" value="DNA_primase_DnaG"/>
    <property type="match status" value="1"/>
</dbReference>
<comment type="cofactor">
    <cofactor evidence="12 13 14">
        <name>Zn(2+)</name>
        <dbReference type="ChEBI" id="CHEBI:29105"/>
    </cofactor>
    <text evidence="12 13 14">Binds 1 zinc ion per monomer.</text>
</comment>
<feature type="zinc finger region" description="CHC2-type" evidence="12 14">
    <location>
        <begin position="37"/>
        <end position="61"/>
    </location>
</feature>
<dbReference type="GO" id="GO:0003677">
    <property type="term" value="F:DNA binding"/>
    <property type="evidence" value="ECO:0007669"/>
    <property type="project" value="UniProtKB-KW"/>
</dbReference>
<dbReference type="CDD" id="cd03364">
    <property type="entry name" value="TOPRIM_DnaG_primases"/>
    <property type="match status" value="1"/>
</dbReference>
<keyword evidence="8 12" id="KW-0862">Zinc</keyword>
<dbReference type="InterPro" id="IPR013264">
    <property type="entry name" value="DNAG_N"/>
</dbReference>
<dbReference type="OrthoDB" id="9803773at2"/>
<evidence type="ECO:0000256" key="14">
    <source>
        <dbReference type="PIRSR" id="PIRSR002811-1"/>
    </source>
</evidence>
<dbReference type="STRING" id="1298851.TST_0136"/>
<organism evidence="17 18">
    <name type="scientific">Thermosulfidibacter takaii (strain DSM 17441 / JCM 13301 / NBRC 103674 / ABI70S6)</name>
    <dbReference type="NCBI Taxonomy" id="1298851"/>
    <lineage>
        <taxon>Bacteria</taxon>
        <taxon>Pseudomonadati</taxon>
        <taxon>Thermosulfidibacterota</taxon>
        <taxon>Thermosulfidibacteria</taxon>
        <taxon>Thermosulfidibacterales</taxon>
        <taxon>Thermosulfidibacteraceae</taxon>
    </lineage>
</organism>
<comment type="catalytic activity">
    <reaction evidence="12">
        <text>ssDNA + n NTP = ssDNA/pppN(pN)n-1 hybrid + (n-1) diphosphate.</text>
        <dbReference type="EC" id="2.7.7.101"/>
    </reaction>
</comment>
<dbReference type="Gene3D" id="3.90.580.10">
    <property type="entry name" value="Zinc finger, CHC2-type domain"/>
    <property type="match status" value="1"/>
</dbReference>
<dbReference type="InterPro" id="IPR006171">
    <property type="entry name" value="TOPRIM_dom"/>
</dbReference>
<evidence type="ECO:0000256" key="15">
    <source>
        <dbReference type="SAM" id="Coils"/>
    </source>
</evidence>
<dbReference type="SMART" id="SM00493">
    <property type="entry name" value="TOPRIM"/>
    <property type="match status" value="1"/>
</dbReference>
<keyword evidence="5 12" id="KW-0235">DNA replication</keyword>